<dbReference type="Proteomes" id="UP001139157">
    <property type="component" value="Unassembled WGS sequence"/>
</dbReference>
<comment type="subcellular location">
    <subcellularLocation>
        <location evidence="1">Cell membrane</location>
        <topology evidence="1">Multi-pass membrane protein</topology>
    </subcellularLocation>
</comment>
<feature type="transmembrane region" description="Helical" evidence="7">
    <location>
        <begin position="312"/>
        <end position="334"/>
    </location>
</feature>
<evidence type="ECO:0000256" key="1">
    <source>
        <dbReference type="ARBA" id="ARBA00004651"/>
    </source>
</evidence>
<dbReference type="GO" id="GO:0022857">
    <property type="term" value="F:transmembrane transporter activity"/>
    <property type="evidence" value="ECO:0007669"/>
    <property type="project" value="InterPro"/>
</dbReference>
<protein>
    <submittedName>
        <fullName evidence="9">DHA2 family efflux MFS transporter permease subunit</fullName>
    </submittedName>
</protein>
<name>A0A9X2EEL2_9NOCA</name>
<comment type="caution">
    <text evidence="9">The sequence shown here is derived from an EMBL/GenBank/DDBJ whole genome shotgun (WGS) entry which is preliminary data.</text>
</comment>
<dbReference type="Gene3D" id="1.20.1720.10">
    <property type="entry name" value="Multidrug resistance protein D"/>
    <property type="match status" value="1"/>
</dbReference>
<feature type="transmembrane region" description="Helical" evidence="7">
    <location>
        <begin position="281"/>
        <end position="306"/>
    </location>
</feature>
<reference evidence="9" key="1">
    <citation type="submission" date="2022-06" db="EMBL/GenBank/DDBJ databases">
        <title>Novel species in genus nocardia.</title>
        <authorList>
            <person name="Li F."/>
        </authorList>
    </citation>
    <scope>NUCLEOTIDE SEQUENCE</scope>
    <source>
        <strain evidence="9">CDC141</strain>
    </source>
</reference>
<dbReference type="SUPFAM" id="SSF103473">
    <property type="entry name" value="MFS general substrate transporter"/>
    <property type="match status" value="1"/>
</dbReference>
<accession>A0A9X2EEL2</accession>
<feature type="transmembrane region" description="Helical" evidence="7">
    <location>
        <begin position="346"/>
        <end position="366"/>
    </location>
</feature>
<organism evidence="9 10">
    <name type="scientific">Nocardia pulmonis</name>
    <dbReference type="NCBI Taxonomy" id="2951408"/>
    <lineage>
        <taxon>Bacteria</taxon>
        <taxon>Bacillati</taxon>
        <taxon>Actinomycetota</taxon>
        <taxon>Actinomycetes</taxon>
        <taxon>Mycobacteriales</taxon>
        <taxon>Nocardiaceae</taxon>
        <taxon>Nocardia</taxon>
    </lineage>
</organism>
<evidence type="ECO:0000256" key="3">
    <source>
        <dbReference type="ARBA" id="ARBA00022475"/>
    </source>
</evidence>
<dbReference type="Gene3D" id="1.20.1250.20">
    <property type="entry name" value="MFS general substrate transporter like domains"/>
    <property type="match status" value="1"/>
</dbReference>
<evidence type="ECO:0000256" key="4">
    <source>
        <dbReference type="ARBA" id="ARBA00022692"/>
    </source>
</evidence>
<evidence type="ECO:0000256" key="5">
    <source>
        <dbReference type="ARBA" id="ARBA00022989"/>
    </source>
</evidence>
<dbReference type="CDD" id="cd17321">
    <property type="entry name" value="MFS_MMR_MDR_like"/>
    <property type="match status" value="1"/>
</dbReference>
<feature type="transmembrane region" description="Helical" evidence="7">
    <location>
        <begin position="244"/>
        <end position="261"/>
    </location>
</feature>
<keyword evidence="5 7" id="KW-1133">Transmembrane helix</keyword>
<proteinExistence type="predicted"/>
<dbReference type="PROSITE" id="PS50850">
    <property type="entry name" value="MFS"/>
    <property type="match status" value="1"/>
</dbReference>
<feature type="transmembrane region" description="Helical" evidence="7">
    <location>
        <begin position="372"/>
        <end position="396"/>
    </location>
</feature>
<dbReference type="RefSeq" id="WP_251918907.1">
    <property type="nucleotide sequence ID" value="NZ_JAMRXG010000036.1"/>
</dbReference>
<dbReference type="InterPro" id="IPR004638">
    <property type="entry name" value="EmrB-like"/>
</dbReference>
<evidence type="ECO:0000256" key="7">
    <source>
        <dbReference type="SAM" id="Phobius"/>
    </source>
</evidence>
<evidence type="ECO:0000259" key="8">
    <source>
        <dbReference type="PROSITE" id="PS50850"/>
    </source>
</evidence>
<evidence type="ECO:0000256" key="6">
    <source>
        <dbReference type="ARBA" id="ARBA00023136"/>
    </source>
</evidence>
<dbReference type="AlphaFoldDB" id="A0A9X2EEL2"/>
<feature type="transmembrane region" description="Helical" evidence="7">
    <location>
        <begin position="181"/>
        <end position="203"/>
    </location>
</feature>
<feature type="transmembrane region" description="Helical" evidence="7">
    <location>
        <begin position="215"/>
        <end position="232"/>
    </location>
</feature>
<evidence type="ECO:0000313" key="9">
    <source>
        <dbReference type="EMBL" id="MCM6779059.1"/>
    </source>
</evidence>
<evidence type="ECO:0000256" key="2">
    <source>
        <dbReference type="ARBA" id="ARBA00022448"/>
    </source>
</evidence>
<feature type="domain" description="Major facilitator superfamily (MFS) profile" evidence="8">
    <location>
        <begin position="29"/>
        <end position="496"/>
    </location>
</feature>
<feature type="transmembrane region" description="Helical" evidence="7">
    <location>
        <begin position="28"/>
        <end position="50"/>
    </location>
</feature>
<dbReference type="InterPro" id="IPR011701">
    <property type="entry name" value="MFS"/>
</dbReference>
<gene>
    <name evidence="9" type="ORF">NDR86_36840</name>
</gene>
<dbReference type="GO" id="GO:0005886">
    <property type="term" value="C:plasma membrane"/>
    <property type="evidence" value="ECO:0007669"/>
    <property type="project" value="UniProtKB-SubCell"/>
</dbReference>
<feature type="transmembrane region" description="Helical" evidence="7">
    <location>
        <begin position="153"/>
        <end position="175"/>
    </location>
</feature>
<keyword evidence="10" id="KW-1185">Reference proteome</keyword>
<dbReference type="EMBL" id="JAMRXG010000036">
    <property type="protein sequence ID" value="MCM6779059.1"/>
    <property type="molecule type" value="Genomic_DNA"/>
</dbReference>
<dbReference type="PANTHER" id="PTHR42718">
    <property type="entry name" value="MAJOR FACILITATOR SUPERFAMILY MULTIDRUG TRANSPORTER MFSC"/>
    <property type="match status" value="1"/>
</dbReference>
<dbReference type="InterPro" id="IPR020846">
    <property type="entry name" value="MFS_dom"/>
</dbReference>
<sequence>MVGNQTRLVDEITENSPTVAVDNTKPWAALWTVCVGFFMIQVDTTIMVVVQPAIQTQLHTSINAVIWVTSAYLLAYSVPLLFAARLGDRVGAKNVYVAGMIVFTLASIACGLSNSVGMLIASRVVQGVGAALITPQTLAVINRVFSAQRRHSAMAAWGAVSGIATVAGPLLGGLLVSTVSWHWIFLINVPVGIVGLAMAFKYIPALETHSRKFDLLGVALSGIGVFLLIFALQQGESLHWDGRVWAMLVVGLAALGAFVFWQNRIESEPLIPLRLFRSLNFSLGVIGIAAMAVVMNSQVIPIMYYLQRVAGLNTLTTAVTTVTMAATMVVLAPLVSRIVGRAVPRYVAVSGFAVAALGTAILQYALHADRSVLFVSLGFGIFGLGGAFVLAPLATYSMRELSPDLMGAASGVFNTLRQTGAVLGAAAMSALVQTNLADHLDASAARTATEGPAVLPTELPGLRIDFAAAMAQSMFLPLLAGLIGLLAALFLHGGKKTT</sequence>
<feature type="transmembrane region" description="Helical" evidence="7">
    <location>
        <begin position="95"/>
        <end position="113"/>
    </location>
</feature>
<keyword evidence="4 7" id="KW-0812">Transmembrane</keyword>
<dbReference type="Pfam" id="PF07690">
    <property type="entry name" value="MFS_1"/>
    <property type="match status" value="1"/>
</dbReference>
<feature type="transmembrane region" description="Helical" evidence="7">
    <location>
        <begin position="62"/>
        <end position="83"/>
    </location>
</feature>
<dbReference type="NCBIfam" id="TIGR00711">
    <property type="entry name" value="efflux_EmrB"/>
    <property type="match status" value="1"/>
</dbReference>
<evidence type="ECO:0000313" key="10">
    <source>
        <dbReference type="Proteomes" id="UP001139157"/>
    </source>
</evidence>
<dbReference type="InterPro" id="IPR036259">
    <property type="entry name" value="MFS_trans_sf"/>
</dbReference>
<feature type="transmembrane region" description="Helical" evidence="7">
    <location>
        <begin position="473"/>
        <end position="492"/>
    </location>
</feature>
<keyword evidence="2" id="KW-0813">Transport</keyword>
<dbReference type="PANTHER" id="PTHR42718:SF42">
    <property type="entry name" value="EXPORT PROTEIN"/>
    <property type="match status" value="1"/>
</dbReference>
<keyword evidence="6 7" id="KW-0472">Membrane</keyword>
<keyword evidence="3" id="KW-1003">Cell membrane</keyword>